<sequence length="204" mass="19723">MTVTTRGRIGMLIVGIGVSLLTACSSGTEGGGGRAAPPTTPAAVAPPPGPTPAPAPGPAGTAAGTPPCTAAELGLTLGEPDAAAGSVHRTLIFTNTGSRTCALIGFPGVSYVAGDDGHQVGPAAERSGPRGGEVRIEPGTTAVAGVQMVQVANFDAAACGPTPVRGLRVYPPGETHAMFVPMAGTGCAGNPPGPQLTVTTVTAP</sequence>
<dbReference type="Pfam" id="PF14016">
    <property type="entry name" value="DUF4232"/>
    <property type="match status" value="1"/>
</dbReference>
<protein>
    <submittedName>
        <fullName evidence="3">DUF4232 domain-containing protein</fullName>
    </submittedName>
</protein>
<dbReference type="Proteomes" id="UP001596302">
    <property type="component" value="Unassembled WGS sequence"/>
</dbReference>
<keyword evidence="4" id="KW-1185">Reference proteome</keyword>
<organism evidence="3 4">
    <name type="scientific">Pseudonocardia hispaniensis</name>
    <dbReference type="NCBI Taxonomy" id="904933"/>
    <lineage>
        <taxon>Bacteria</taxon>
        <taxon>Bacillati</taxon>
        <taxon>Actinomycetota</taxon>
        <taxon>Actinomycetes</taxon>
        <taxon>Pseudonocardiales</taxon>
        <taxon>Pseudonocardiaceae</taxon>
        <taxon>Pseudonocardia</taxon>
    </lineage>
</organism>
<feature type="compositionally biased region" description="Pro residues" evidence="1">
    <location>
        <begin position="38"/>
        <end position="57"/>
    </location>
</feature>
<feature type="domain" description="DUF4232" evidence="2">
    <location>
        <begin position="68"/>
        <end position="201"/>
    </location>
</feature>
<gene>
    <name evidence="3" type="ORF">ACFQE5_20090</name>
</gene>
<feature type="compositionally biased region" description="Low complexity" evidence="1">
    <location>
        <begin position="58"/>
        <end position="67"/>
    </location>
</feature>
<evidence type="ECO:0000313" key="3">
    <source>
        <dbReference type="EMBL" id="MFC5996510.1"/>
    </source>
</evidence>
<evidence type="ECO:0000256" key="1">
    <source>
        <dbReference type="SAM" id="MobiDB-lite"/>
    </source>
</evidence>
<proteinExistence type="predicted"/>
<comment type="caution">
    <text evidence="3">The sequence shown here is derived from an EMBL/GenBank/DDBJ whole genome shotgun (WGS) entry which is preliminary data.</text>
</comment>
<dbReference type="RefSeq" id="WP_379587228.1">
    <property type="nucleotide sequence ID" value="NZ_JBHSQW010000041.1"/>
</dbReference>
<dbReference type="InterPro" id="IPR025326">
    <property type="entry name" value="DUF4232"/>
</dbReference>
<accession>A0ABW1J7U8</accession>
<dbReference type="EMBL" id="JBHSQW010000041">
    <property type="protein sequence ID" value="MFC5996510.1"/>
    <property type="molecule type" value="Genomic_DNA"/>
</dbReference>
<name>A0ABW1J7U8_9PSEU</name>
<feature type="region of interest" description="Disordered" evidence="1">
    <location>
        <begin position="27"/>
        <end position="67"/>
    </location>
</feature>
<evidence type="ECO:0000313" key="4">
    <source>
        <dbReference type="Proteomes" id="UP001596302"/>
    </source>
</evidence>
<reference evidence="4" key="1">
    <citation type="journal article" date="2019" name="Int. J. Syst. Evol. Microbiol.">
        <title>The Global Catalogue of Microorganisms (GCM) 10K type strain sequencing project: providing services to taxonomists for standard genome sequencing and annotation.</title>
        <authorList>
            <consortium name="The Broad Institute Genomics Platform"/>
            <consortium name="The Broad Institute Genome Sequencing Center for Infectious Disease"/>
            <person name="Wu L."/>
            <person name="Ma J."/>
        </authorList>
    </citation>
    <scope>NUCLEOTIDE SEQUENCE [LARGE SCALE GENOMIC DNA]</scope>
    <source>
        <strain evidence="4">CCM 8391</strain>
    </source>
</reference>
<dbReference type="PROSITE" id="PS51257">
    <property type="entry name" value="PROKAR_LIPOPROTEIN"/>
    <property type="match status" value="1"/>
</dbReference>
<evidence type="ECO:0000259" key="2">
    <source>
        <dbReference type="Pfam" id="PF14016"/>
    </source>
</evidence>